<dbReference type="RefSeq" id="WP_218125192.1">
    <property type="nucleotide sequence ID" value="NZ_FNAD01000005.1"/>
</dbReference>
<dbReference type="AlphaFoldDB" id="A0A1G6VSU4"/>
<dbReference type="Proteomes" id="UP000198949">
    <property type="component" value="Unassembled WGS sequence"/>
</dbReference>
<accession>A0A1G6VSU4</accession>
<protein>
    <submittedName>
        <fullName evidence="2">Uncharacterized protein</fullName>
    </submittedName>
</protein>
<organism evidence="2 3">
    <name type="scientific">Glycomyces harbinensis</name>
    <dbReference type="NCBI Taxonomy" id="58114"/>
    <lineage>
        <taxon>Bacteria</taxon>
        <taxon>Bacillati</taxon>
        <taxon>Actinomycetota</taxon>
        <taxon>Actinomycetes</taxon>
        <taxon>Glycomycetales</taxon>
        <taxon>Glycomycetaceae</taxon>
        <taxon>Glycomyces</taxon>
    </lineage>
</organism>
<evidence type="ECO:0000313" key="3">
    <source>
        <dbReference type="Proteomes" id="UP000198949"/>
    </source>
</evidence>
<evidence type="ECO:0000313" key="2">
    <source>
        <dbReference type="EMBL" id="SDD56619.1"/>
    </source>
</evidence>
<feature type="compositionally biased region" description="Low complexity" evidence="1">
    <location>
        <begin position="53"/>
        <end position="80"/>
    </location>
</feature>
<reference evidence="3" key="1">
    <citation type="submission" date="2016-10" db="EMBL/GenBank/DDBJ databases">
        <authorList>
            <person name="Varghese N."/>
            <person name="Submissions S."/>
        </authorList>
    </citation>
    <scope>NUCLEOTIDE SEQUENCE [LARGE SCALE GENOMIC DNA]</scope>
    <source>
        <strain evidence="3">CGMCC 4.3516</strain>
    </source>
</reference>
<gene>
    <name evidence="2" type="ORF">SAMN05216270_105110</name>
</gene>
<evidence type="ECO:0000256" key="1">
    <source>
        <dbReference type="SAM" id="MobiDB-lite"/>
    </source>
</evidence>
<sequence length="469" mass="48003">MSRPSAPRSHRLNPWRGTARQRVAVVAAAAILLVSGTTVAAALAFSPGDPPDGEAAAAASGGADSASASSDGGAPVPSGDKASASPLAAGECRRPVGPSPEVTVTEVDTGTDVAGYGGEGDTEPLPMAIAARPGGSWLAWLGADDQVHLARLDCDDRIDGDVIDLEGIDLQDVAADGDGVVVLVTREGSCGDGPLCGGESSPCNTMHMVRFDNAGEQQWGRQVTNLGDGLAGYDDGARFVWWYQHHGRLATDGSNWAAYFGVAITVSNGGCVDVHQGDRMQVVDADGNLVDHADAFEVGCSHSWTTRIAWNEDAGEFGMVCATDNECRIARPAYRTVAAGTCDGTLFGGDLVAAGDGGYWTAWSQGGAVRLEHFDGGASDSTVDTGVDAPHPHLVSYGPDLMLLAWESGSGIEARVYDSGGGAVGDAFAIDVPDHDYQAFKAFDDGSAAYAGAGGGSSILIARVMPMSG</sequence>
<dbReference type="EMBL" id="FNAD01000005">
    <property type="protein sequence ID" value="SDD56619.1"/>
    <property type="molecule type" value="Genomic_DNA"/>
</dbReference>
<feature type="region of interest" description="Disordered" evidence="1">
    <location>
        <begin position="51"/>
        <end position="107"/>
    </location>
</feature>
<proteinExistence type="predicted"/>
<name>A0A1G6VSU4_9ACTN</name>
<keyword evidence="3" id="KW-1185">Reference proteome</keyword>